<reference evidence="8 9" key="1">
    <citation type="submission" date="2019-10" db="EMBL/GenBank/DDBJ databases">
        <authorList>
            <person name="Palmer J.M."/>
        </authorList>
    </citation>
    <scope>NUCLEOTIDE SEQUENCE [LARGE SCALE GENOMIC DNA]</scope>
    <source>
        <strain evidence="8 9">TWF696</strain>
    </source>
</reference>
<dbReference type="SMART" id="SM00132">
    <property type="entry name" value="LIM"/>
    <property type="match status" value="3"/>
</dbReference>
<feature type="domain" description="LIM zinc-binding" evidence="7">
    <location>
        <begin position="946"/>
        <end position="1007"/>
    </location>
</feature>
<evidence type="ECO:0000259" key="7">
    <source>
        <dbReference type="PROSITE" id="PS50023"/>
    </source>
</evidence>
<organism evidence="8 9">
    <name type="scientific">Orbilia brochopaga</name>
    <dbReference type="NCBI Taxonomy" id="3140254"/>
    <lineage>
        <taxon>Eukaryota</taxon>
        <taxon>Fungi</taxon>
        <taxon>Dikarya</taxon>
        <taxon>Ascomycota</taxon>
        <taxon>Pezizomycotina</taxon>
        <taxon>Orbiliomycetes</taxon>
        <taxon>Orbiliales</taxon>
        <taxon>Orbiliaceae</taxon>
        <taxon>Orbilia</taxon>
    </lineage>
</organism>
<accession>A0AAV9U9A8</accession>
<evidence type="ECO:0000313" key="8">
    <source>
        <dbReference type="EMBL" id="KAK6336513.1"/>
    </source>
</evidence>
<dbReference type="GO" id="GO:0046872">
    <property type="term" value="F:metal ion binding"/>
    <property type="evidence" value="ECO:0007669"/>
    <property type="project" value="UniProtKB-KW"/>
</dbReference>
<dbReference type="GO" id="GO:0030695">
    <property type="term" value="F:GTPase regulator activity"/>
    <property type="evidence" value="ECO:0007669"/>
    <property type="project" value="UniProtKB-ARBA"/>
</dbReference>
<keyword evidence="1 5" id="KW-0479">Metal-binding</keyword>
<evidence type="ECO:0000256" key="6">
    <source>
        <dbReference type="SAM" id="MobiDB-lite"/>
    </source>
</evidence>
<evidence type="ECO:0000313" key="9">
    <source>
        <dbReference type="Proteomes" id="UP001375240"/>
    </source>
</evidence>
<feature type="compositionally biased region" description="Acidic residues" evidence="6">
    <location>
        <begin position="731"/>
        <end position="740"/>
    </location>
</feature>
<feature type="compositionally biased region" description="Polar residues" evidence="6">
    <location>
        <begin position="158"/>
        <end position="173"/>
    </location>
</feature>
<protein>
    <recommendedName>
        <fullName evidence="7">LIM zinc-binding domain-containing protein</fullName>
    </recommendedName>
</protein>
<dbReference type="PANTHER" id="PTHR24205:SF16">
    <property type="entry name" value="GH01042P-RELATED"/>
    <property type="match status" value="1"/>
</dbReference>
<feature type="region of interest" description="Disordered" evidence="6">
    <location>
        <begin position="267"/>
        <end position="307"/>
    </location>
</feature>
<dbReference type="PANTHER" id="PTHR24205">
    <property type="entry name" value="FOUR AND A HALF LIM DOMAINS PROTEIN"/>
    <property type="match status" value="1"/>
</dbReference>
<evidence type="ECO:0000256" key="3">
    <source>
        <dbReference type="ARBA" id="ARBA00022833"/>
    </source>
</evidence>
<dbReference type="PROSITE" id="PS50023">
    <property type="entry name" value="LIM_DOMAIN_2"/>
    <property type="match status" value="3"/>
</dbReference>
<feature type="region of interest" description="Disordered" evidence="6">
    <location>
        <begin position="206"/>
        <end position="235"/>
    </location>
</feature>
<feature type="region of interest" description="Disordered" evidence="6">
    <location>
        <begin position="406"/>
        <end position="443"/>
    </location>
</feature>
<feature type="compositionally biased region" description="Polar residues" evidence="6">
    <location>
        <begin position="700"/>
        <end position="722"/>
    </location>
</feature>
<evidence type="ECO:0000256" key="2">
    <source>
        <dbReference type="ARBA" id="ARBA00022737"/>
    </source>
</evidence>
<dbReference type="GO" id="GO:0005634">
    <property type="term" value="C:nucleus"/>
    <property type="evidence" value="ECO:0007669"/>
    <property type="project" value="TreeGrafter"/>
</dbReference>
<feature type="compositionally biased region" description="Pro residues" evidence="6">
    <location>
        <begin position="603"/>
        <end position="618"/>
    </location>
</feature>
<feature type="region of interest" description="Disordered" evidence="6">
    <location>
        <begin position="128"/>
        <end position="173"/>
    </location>
</feature>
<dbReference type="Proteomes" id="UP001375240">
    <property type="component" value="Unassembled WGS sequence"/>
</dbReference>
<dbReference type="EMBL" id="JAVHNQ010000011">
    <property type="protein sequence ID" value="KAK6336513.1"/>
    <property type="molecule type" value="Genomic_DNA"/>
</dbReference>
<evidence type="ECO:0000256" key="5">
    <source>
        <dbReference type="PROSITE-ProRule" id="PRU00125"/>
    </source>
</evidence>
<feature type="compositionally biased region" description="Basic and acidic residues" evidence="6">
    <location>
        <begin position="128"/>
        <end position="151"/>
    </location>
</feature>
<gene>
    <name evidence="8" type="ORF">TWF696_002063</name>
</gene>
<dbReference type="FunFam" id="2.10.110.10:FF:000077">
    <property type="entry name" value="LIM domain protein"/>
    <property type="match status" value="1"/>
</dbReference>
<dbReference type="InterPro" id="IPR001781">
    <property type="entry name" value="Znf_LIM"/>
</dbReference>
<feature type="compositionally biased region" description="Polar residues" evidence="6">
    <location>
        <begin position="44"/>
        <end position="57"/>
    </location>
</feature>
<name>A0AAV9U9A8_9PEZI</name>
<dbReference type="Gene3D" id="2.10.110.10">
    <property type="entry name" value="Cysteine Rich Protein"/>
    <property type="match status" value="3"/>
</dbReference>
<feature type="region of interest" description="Disordered" evidence="6">
    <location>
        <begin position="542"/>
        <end position="575"/>
    </location>
</feature>
<dbReference type="CDD" id="cd08368">
    <property type="entry name" value="LIM"/>
    <property type="match status" value="3"/>
</dbReference>
<feature type="compositionally biased region" description="Polar residues" evidence="6">
    <location>
        <begin position="558"/>
        <end position="570"/>
    </location>
</feature>
<feature type="domain" description="LIM zinc-binding" evidence="7">
    <location>
        <begin position="814"/>
        <end position="884"/>
    </location>
</feature>
<keyword evidence="9" id="KW-1185">Reference proteome</keyword>
<dbReference type="PROSITE" id="PS00478">
    <property type="entry name" value="LIM_DOMAIN_1"/>
    <property type="match status" value="2"/>
</dbReference>
<evidence type="ECO:0000256" key="1">
    <source>
        <dbReference type="ARBA" id="ARBA00022723"/>
    </source>
</evidence>
<evidence type="ECO:0000256" key="4">
    <source>
        <dbReference type="ARBA" id="ARBA00023038"/>
    </source>
</evidence>
<feature type="domain" description="LIM zinc-binding" evidence="7">
    <location>
        <begin position="885"/>
        <end position="945"/>
    </location>
</feature>
<feature type="region of interest" description="Disordered" evidence="6">
    <location>
        <begin position="592"/>
        <end position="789"/>
    </location>
</feature>
<dbReference type="Pfam" id="PF00412">
    <property type="entry name" value="LIM"/>
    <property type="match status" value="3"/>
</dbReference>
<feature type="compositionally biased region" description="Polar residues" evidence="6">
    <location>
        <begin position="619"/>
        <end position="637"/>
    </location>
</feature>
<proteinExistence type="predicted"/>
<keyword evidence="4 5" id="KW-0440">LIM domain</keyword>
<keyword evidence="2" id="KW-0677">Repeat</keyword>
<dbReference type="GO" id="GO:0003712">
    <property type="term" value="F:transcription coregulator activity"/>
    <property type="evidence" value="ECO:0007669"/>
    <property type="project" value="TreeGrafter"/>
</dbReference>
<feature type="compositionally biased region" description="Basic and acidic residues" evidence="6">
    <location>
        <begin position="280"/>
        <end position="291"/>
    </location>
</feature>
<comment type="caution">
    <text evidence="8">The sequence shown here is derived from an EMBL/GenBank/DDBJ whole genome shotgun (WGS) entry which is preliminary data.</text>
</comment>
<keyword evidence="3 5" id="KW-0862">Zinc</keyword>
<sequence length="1012" mass="110697">MERVRPSFMTKEQLDKYMSDVKQNRAPRPRPNFELPAKRLSLTLNEQLGNGADQGQQRPAPLAQIQSDMSPAFRRFGSSVRDVQRSKGTLKTRNGWIVGDASAKTPLFGRKPTVTSNSPTDCRVLDRSEKANERPAVVAEERAGKDEDKENQVMASAASRSPVESSPVDSSLADSITQLQKDIAEEIEAVSILLDSPVAEHNFNPGVEDVEDESEQPVEDMKADSPAPLKISRTLPVDIKPSAKVLHSSQRPEIPIPVTNINKVHYQVNAPPTPSSTPPEPERRPKFEDRGVPTFTPATPPTPPNKVMIVEDNKIVGEMTLNDGKDDAGYNVQQGRNPNAVIPSAEVSRIASKISELQLKADPYAAAPKPAFPQITMDEFKERNESPVTPTSVASPLSDAKLSQFTFPRTNSLPPDMPSYARDSAPKKTFEQPQYKPYRPPTHPVPINQAGPAFLRGRAGSVVMPPTCPSPAPNSRFSGYGAQAVPSHMKSTHSRHSSLGSMYQYGQQPMQYGSRPTYGFSQQRQSLSMQQPPQNQFQVARNFQGPPPPLPTHGFHHQTVSRNPSNTSFHRSVPSAPVNSLAVGLHHSPSIVGHQGRALPAVPRAPPVPVGFPKPPSPTSNGNKEPQEPPKQSSPVSETAPAKKQTPPPLPSFSFDHVDEPGSRQLPSAPNRGTLPSNPTKPTTDRSKIDVKPLPPVPTFSFSDDSTPSPNSTKPLNDSPTKPSIPILNLPDDDANDDDNNDKKSTPPVPIFSVSGPEEPASRRPLPTPAAQKQDSRPLPNPSGKLSGNSLADRRAAFETHGYHAKSLIPKSIASCTACGNHISARAVSASGLRFHPECFRCSHCSTRLEHVAFYPEPLGPDAPADAGPTGRFFCHLDFHELFSPRCKSCKTPIEGEVVEACGATWHAGHFFCAECGDPFDAQSRFVEKDKYAWCLPCYQKRYSSKCKKCKKPVTDTVVKALDADWHMECFCCFECGSEFQDGRYFLRDGCKNEPVCTKCEETRLKSWELVQ</sequence>
<feature type="region of interest" description="Disordered" evidence="6">
    <location>
        <begin position="44"/>
        <end position="87"/>
    </location>
</feature>
<feature type="compositionally biased region" description="Acidic residues" evidence="6">
    <location>
        <begin position="208"/>
        <end position="218"/>
    </location>
</feature>
<dbReference type="SUPFAM" id="SSF57716">
    <property type="entry name" value="Glucocorticoid receptor-like (DNA-binding domain)"/>
    <property type="match status" value="2"/>
</dbReference>
<dbReference type="AlphaFoldDB" id="A0AAV9U9A8"/>